<name>A0A9W6TPZ0_9STRA</name>
<reference evidence="2" key="1">
    <citation type="submission" date="2023-04" db="EMBL/GenBank/DDBJ databases">
        <title>Phytophthora fragariaefolia NBRC 109709.</title>
        <authorList>
            <person name="Ichikawa N."/>
            <person name="Sato H."/>
            <person name="Tonouchi N."/>
        </authorList>
    </citation>
    <scope>NUCLEOTIDE SEQUENCE</scope>
    <source>
        <strain evidence="2">NBRC 109709</strain>
    </source>
</reference>
<keyword evidence="1" id="KW-1133">Transmembrane helix</keyword>
<dbReference type="Gene3D" id="3.40.50.300">
    <property type="entry name" value="P-loop containing nucleotide triphosphate hydrolases"/>
    <property type="match status" value="1"/>
</dbReference>
<keyword evidence="1" id="KW-0472">Membrane</keyword>
<organism evidence="2 3">
    <name type="scientific">Phytophthora fragariaefolia</name>
    <dbReference type="NCBI Taxonomy" id="1490495"/>
    <lineage>
        <taxon>Eukaryota</taxon>
        <taxon>Sar</taxon>
        <taxon>Stramenopiles</taxon>
        <taxon>Oomycota</taxon>
        <taxon>Peronosporomycetes</taxon>
        <taxon>Peronosporales</taxon>
        <taxon>Peronosporaceae</taxon>
        <taxon>Phytophthora</taxon>
    </lineage>
</organism>
<feature type="transmembrane region" description="Helical" evidence="1">
    <location>
        <begin position="72"/>
        <end position="95"/>
    </location>
</feature>
<dbReference type="Proteomes" id="UP001165121">
    <property type="component" value="Unassembled WGS sequence"/>
</dbReference>
<accession>A0A9W6TPZ0</accession>
<keyword evidence="3" id="KW-1185">Reference proteome</keyword>
<evidence type="ECO:0000256" key="1">
    <source>
        <dbReference type="SAM" id="Phobius"/>
    </source>
</evidence>
<evidence type="ECO:0000313" key="2">
    <source>
        <dbReference type="EMBL" id="GMF17770.1"/>
    </source>
</evidence>
<dbReference type="AlphaFoldDB" id="A0A9W6TPZ0"/>
<sequence>MEAPGSKKLRLEKEIIPFAGTGTRVVDPENWQLNQWINTRAINNVTDFPPEYFVRQESIDIFQLPKTRTKQIVLFGSLGIGKSLLLVLYSFWVAFGKEEKKSVMLLRNMKGERQGVSVIYLNALDPNKNWKARVFSIEEAIDDGVRHLGKNDILCLDDFKQSDINQHFAGLIGFSVFATAAQYLIKSDDSAVLKVCLVSFWSLSDLKQVGVRSDFDGASIEKRYYFSGGNLRSFLVGESDAKKGVDTAFRRVTFDKVELLKTQYSSISTKQVDHIRMATVKIGELMDYFDPSKWNYVICSGYALMKLGEIVTLEYFQDLCTKAYAMKDFGLFGVAFENQIHAMARHKKEIRL</sequence>
<dbReference type="OrthoDB" id="89935at2759"/>
<evidence type="ECO:0000313" key="3">
    <source>
        <dbReference type="Proteomes" id="UP001165121"/>
    </source>
</evidence>
<gene>
    <name evidence="2" type="ORF">Pfra01_000133800</name>
</gene>
<comment type="caution">
    <text evidence="2">The sequence shown here is derived from an EMBL/GenBank/DDBJ whole genome shotgun (WGS) entry which is preliminary data.</text>
</comment>
<proteinExistence type="predicted"/>
<keyword evidence="1" id="KW-0812">Transmembrane</keyword>
<dbReference type="EMBL" id="BSXT01000109">
    <property type="protein sequence ID" value="GMF17770.1"/>
    <property type="molecule type" value="Genomic_DNA"/>
</dbReference>
<protein>
    <submittedName>
        <fullName evidence="2">Unnamed protein product</fullName>
    </submittedName>
</protein>
<dbReference type="InterPro" id="IPR027417">
    <property type="entry name" value="P-loop_NTPase"/>
</dbReference>